<dbReference type="GO" id="GO:0005783">
    <property type="term" value="C:endoplasmic reticulum"/>
    <property type="evidence" value="ECO:0007669"/>
    <property type="project" value="TreeGrafter"/>
</dbReference>
<dbReference type="AlphaFoldDB" id="A0A1E3NXJ4"/>
<dbReference type="GeneID" id="30198034"/>
<dbReference type="PANTHER" id="PTHR10983:SF70">
    <property type="entry name" value="PROTEIN MUM3"/>
    <property type="match status" value="1"/>
</dbReference>
<evidence type="ECO:0000313" key="1">
    <source>
        <dbReference type="EMBL" id="ODQ57267.1"/>
    </source>
</evidence>
<evidence type="ECO:0000313" key="2">
    <source>
        <dbReference type="Proteomes" id="UP000094112"/>
    </source>
</evidence>
<name>A0A1E3NXJ4_WICAA</name>
<dbReference type="Proteomes" id="UP000094112">
    <property type="component" value="Unassembled WGS sequence"/>
</dbReference>
<proteinExistence type="predicted"/>
<dbReference type="EMBL" id="KV454214">
    <property type="protein sequence ID" value="ODQ57267.1"/>
    <property type="molecule type" value="Genomic_DNA"/>
</dbReference>
<gene>
    <name evidence="1" type="ORF">WICANDRAFT_18444</name>
</gene>
<dbReference type="RefSeq" id="XP_019036474.1">
    <property type="nucleotide sequence ID" value="XM_019180788.1"/>
</dbReference>
<keyword evidence="2" id="KW-1185">Reference proteome</keyword>
<dbReference type="PANTHER" id="PTHR10983">
    <property type="entry name" value="1-ACYLGLYCEROL-3-PHOSPHATE ACYLTRANSFERASE-RELATED"/>
    <property type="match status" value="1"/>
</dbReference>
<dbReference type="GO" id="GO:0016746">
    <property type="term" value="F:acyltransferase activity"/>
    <property type="evidence" value="ECO:0007669"/>
    <property type="project" value="TreeGrafter"/>
</dbReference>
<reference evidence="1 2" key="1">
    <citation type="journal article" date="2016" name="Proc. Natl. Acad. Sci. U.S.A.">
        <title>Comparative genomics of biotechnologically important yeasts.</title>
        <authorList>
            <person name="Riley R."/>
            <person name="Haridas S."/>
            <person name="Wolfe K.H."/>
            <person name="Lopes M.R."/>
            <person name="Hittinger C.T."/>
            <person name="Goeker M."/>
            <person name="Salamov A.A."/>
            <person name="Wisecaver J.H."/>
            <person name="Long T.M."/>
            <person name="Calvey C.H."/>
            <person name="Aerts A.L."/>
            <person name="Barry K.W."/>
            <person name="Choi C."/>
            <person name="Clum A."/>
            <person name="Coughlan A.Y."/>
            <person name="Deshpande S."/>
            <person name="Douglass A.P."/>
            <person name="Hanson S.J."/>
            <person name="Klenk H.-P."/>
            <person name="LaButti K.M."/>
            <person name="Lapidus A."/>
            <person name="Lindquist E.A."/>
            <person name="Lipzen A.M."/>
            <person name="Meier-Kolthoff J.P."/>
            <person name="Ohm R.A."/>
            <person name="Otillar R.P."/>
            <person name="Pangilinan J.L."/>
            <person name="Peng Y."/>
            <person name="Rokas A."/>
            <person name="Rosa C.A."/>
            <person name="Scheuner C."/>
            <person name="Sibirny A.A."/>
            <person name="Slot J.C."/>
            <person name="Stielow J.B."/>
            <person name="Sun H."/>
            <person name="Kurtzman C.P."/>
            <person name="Blackwell M."/>
            <person name="Grigoriev I.V."/>
            <person name="Jeffries T.W."/>
        </authorList>
    </citation>
    <scope>NUCLEOTIDE SEQUENCE [LARGE SCALE GENOMIC DNA]</scope>
    <source>
        <strain evidence="2">ATCC 58044 / CBS 1984 / NCYC 433 / NRRL Y-366-8</strain>
    </source>
</reference>
<dbReference type="GO" id="GO:0036149">
    <property type="term" value="P:phosphatidylinositol acyl-chain remodeling"/>
    <property type="evidence" value="ECO:0007669"/>
    <property type="project" value="TreeGrafter"/>
</dbReference>
<dbReference type="OrthoDB" id="189226at2759"/>
<feature type="non-terminal residue" evidence="1">
    <location>
        <position position="1"/>
    </location>
</feature>
<feature type="non-terminal residue" evidence="1">
    <location>
        <position position="185"/>
    </location>
</feature>
<organism evidence="1 2">
    <name type="scientific">Wickerhamomyces anomalus (strain ATCC 58044 / CBS 1984 / NCYC 433 / NRRL Y-366-8)</name>
    <name type="common">Yeast</name>
    <name type="synonym">Hansenula anomala</name>
    <dbReference type="NCBI Taxonomy" id="683960"/>
    <lineage>
        <taxon>Eukaryota</taxon>
        <taxon>Fungi</taxon>
        <taxon>Dikarya</taxon>
        <taxon>Ascomycota</taxon>
        <taxon>Saccharomycotina</taxon>
        <taxon>Saccharomycetes</taxon>
        <taxon>Phaffomycetales</taxon>
        <taxon>Wickerhamomycetaceae</taxon>
        <taxon>Wickerhamomyces</taxon>
    </lineage>
</organism>
<protein>
    <submittedName>
        <fullName evidence="1">Uncharacterized protein</fullName>
    </submittedName>
</protein>
<sequence>ELSFFNWNSLWKVPSIKTIYNFLQNDENWTLDLLVLENRLTSFTKNFRNNWIVHFPEVNIFTERNLYLQNQQVEKFYLPKLDESLYPRFNNFNNLISVVNSNQNSPIQNLIDLTILYYNPVKNTFTNPSLFEILTLKQPFFIINIDVKVKPINKLPTKQRKLEKWLENDWCEKDKTIELMQKQLK</sequence>
<accession>A0A1E3NXJ4</accession>
<dbReference type="STRING" id="683960.A0A1E3NXJ4"/>